<gene>
    <name evidence="1" type="ORF">IFM89_002516</name>
</gene>
<dbReference type="Proteomes" id="UP000631114">
    <property type="component" value="Unassembled WGS sequence"/>
</dbReference>
<organism evidence="1 2">
    <name type="scientific">Coptis chinensis</name>
    <dbReference type="NCBI Taxonomy" id="261450"/>
    <lineage>
        <taxon>Eukaryota</taxon>
        <taxon>Viridiplantae</taxon>
        <taxon>Streptophyta</taxon>
        <taxon>Embryophyta</taxon>
        <taxon>Tracheophyta</taxon>
        <taxon>Spermatophyta</taxon>
        <taxon>Magnoliopsida</taxon>
        <taxon>Ranunculales</taxon>
        <taxon>Ranunculaceae</taxon>
        <taxon>Coptidoideae</taxon>
        <taxon>Coptis</taxon>
    </lineage>
</organism>
<sequence length="183" mass="20212">MTDKGSFNLDVPKNISIIVPLELTYLGQGTTENSPIKHRTVVQHCLRACSEPSSFGVSFFRNMEARVHFFSFRNEALSVATPNVSDYEAVAQPALYVLLEAEREKVIAIKKGDAIAPPFGVVTWWCNKDDVKLVVLFLGTTSKADKAGEFTDFFLTFVSVLIPPARSIKTFNSSSFALAMINV</sequence>
<dbReference type="Gene3D" id="2.60.120.10">
    <property type="entry name" value="Jelly Rolls"/>
    <property type="match status" value="1"/>
</dbReference>
<dbReference type="SUPFAM" id="SSF51182">
    <property type="entry name" value="RmlC-like cupins"/>
    <property type="match status" value="1"/>
</dbReference>
<dbReference type="OrthoDB" id="1612291at2759"/>
<evidence type="ECO:0000313" key="2">
    <source>
        <dbReference type="Proteomes" id="UP000631114"/>
    </source>
</evidence>
<evidence type="ECO:0000313" key="1">
    <source>
        <dbReference type="EMBL" id="KAF9600043.1"/>
    </source>
</evidence>
<dbReference type="AlphaFoldDB" id="A0A835HNC3"/>
<keyword evidence="2" id="KW-1185">Reference proteome</keyword>
<protein>
    <submittedName>
        <fullName evidence="1">Uncharacterized protein</fullName>
    </submittedName>
</protein>
<name>A0A835HNC3_9MAGN</name>
<comment type="caution">
    <text evidence="1">The sequence shown here is derived from an EMBL/GenBank/DDBJ whole genome shotgun (WGS) entry which is preliminary data.</text>
</comment>
<dbReference type="EMBL" id="JADFTS010000006">
    <property type="protein sequence ID" value="KAF9600043.1"/>
    <property type="molecule type" value="Genomic_DNA"/>
</dbReference>
<reference evidence="1 2" key="1">
    <citation type="submission" date="2020-10" db="EMBL/GenBank/DDBJ databases">
        <title>The Coptis chinensis genome and diversification of protoberbering-type alkaloids.</title>
        <authorList>
            <person name="Wang B."/>
            <person name="Shu S."/>
            <person name="Song C."/>
            <person name="Liu Y."/>
        </authorList>
    </citation>
    <scope>NUCLEOTIDE SEQUENCE [LARGE SCALE GENOMIC DNA]</scope>
    <source>
        <strain evidence="1">HL-2020</strain>
        <tissue evidence="1">Leaf</tissue>
    </source>
</reference>
<accession>A0A835HNC3</accession>
<dbReference type="InterPro" id="IPR011051">
    <property type="entry name" value="RmlC_Cupin_sf"/>
</dbReference>
<dbReference type="InterPro" id="IPR014710">
    <property type="entry name" value="RmlC-like_jellyroll"/>
</dbReference>
<proteinExistence type="predicted"/>